<dbReference type="InterPro" id="IPR012337">
    <property type="entry name" value="RNaseH-like_sf"/>
</dbReference>
<dbReference type="InterPro" id="IPR056924">
    <property type="entry name" value="SH3_Tf2-1"/>
</dbReference>
<evidence type="ECO:0000259" key="1">
    <source>
        <dbReference type="Pfam" id="PF24626"/>
    </source>
</evidence>
<organism evidence="2 3">
    <name type="scientific">Parasponia andersonii</name>
    <name type="common">Sponia andersonii</name>
    <dbReference type="NCBI Taxonomy" id="3476"/>
    <lineage>
        <taxon>Eukaryota</taxon>
        <taxon>Viridiplantae</taxon>
        <taxon>Streptophyta</taxon>
        <taxon>Embryophyta</taxon>
        <taxon>Tracheophyta</taxon>
        <taxon>Spermatophyta</taxon>
        <taxon>Magnoliopsida</taxon>
        <taxon>eudicotyledons</taxon>
        <taxon>Gunneridae</taxon>
        <taxon>Pentapetalae</taxon>
        <taxon>rosids</taxon>
        <taxon>fabids</taxon>
        <taxon>Rosales</taxon>
        <taxon>Cannabaceae</taxon>
        <taxon>Parasponia</taxon>
    </lineage>
</organism>
<evidence type="ECO:0000313" key="2">
    <source>
        <dbReference type="EMBL" id="PON33887.1"/>
    </source>
</evidence>
<dbReference type="SUPFAM" id="SSF53098">
    <property type="entry name" value="Ribonuclease H-like"/>
    <property type="match status" value="1"/>
</dbReference>
<dbReference type="OrthoDB" id="1738613at2759"/>
<feature type="domain" description="Tf2-1-like SH3-like" evidence="1">
    <location>
        <begin position="122"/>
        <end position="185"/>
    </location>
</feature>
<name>A0A2P5ABG6_PARAD</name>
<dbReference type="STRING" id="3476.A0A2P5ABG6"/>
<dbReference type="Proteomes" id="UP000237105">
    <property type="component" value="Unassembled WGS sequence"/>
</dbReference>
<dbReference type="EMBL" id="JXTB01000695">
    <property type="protein sequence ID" value="PON33887.1"/>
    <property type="molecule type" value="Genomic_DNA"/>
</dbReference>
<dbReference type="PANTHER" id="PTHR45835">
    <property type="entry name" value="YALI0A06105P"/>
    <property type="match status" value="1"/>
</dbReference>
<keyword evidence="3" id="KW-1185">Reference proteome</keyword>
<dbReference type="InterPro" id="IPR036397">
    <property type="entry name" value="RNaseH_sf"/>
</dbReference>
<comment type="caution">
    <text evidence="2">The sequence shown here is derived from an EMBL/GenBank/DDBJ whole genome shotgun (WGS) entry which is preliminary data.</text>
</comment>
<protein>
    <submittedName>
        <fullName evidence="2">Ribonuclease H-like domain containing protein</fullName>
    </submittedName>
</protein>
<dbReference type="PANTHER" id="PTHR45835:SF99">
    <property type="entry name" value="CHROMO DOMAIN-CONTAINING PROTEIN-RELATED"/>
    <property type="match status" value="1"/>
</dbReference>
<dbReference type="Pfam" id="PF24626">
    <property type="entry name" value="SH3_Tf2-1"/>
    <property type="match status" value="1"/>
</dbReference>
<sequence>TAHHLESDGQFERTIQILEDMLRCCMLDFGGNWDDHLPLVEFAYNNSYQTSVGMTPYEVLYGRPCRSPLCWAPEEHVTLGYELIEETTEKIKDIQERLKEIQSRQKSYADPKRREVEFDTSDSVFLKVTPRRGVTRIGVKSRLVLRYIGLFEIIERIGPMAYRLNLPTQLGHVHNVFHVSMLKKYTPDPFHIVQYVHVLIQEDVSYE</sequence>
<feature type="non-terminal residue" evidence="2">
    <location>
        <position position="1"/>
    </location>
</feature>
<proteinExistence type="predicted"/>
<dbReference type="GO" id="GO:0003676">
    <property type="term" value="F:nucleic acid binding"/>
    <property type="evidence" value="ECO:0007669"/>
    <property type="project" value="InterPro"/>
</dbReference>
<gene>
    <name evidence="2" type="ORF">PanWU01x14_348910</name>
</gene>
<evidence type="ECO:0000313" key="3">
    <source>
        <dbReference type="Proteomes" id="UP000237105"/>
    </source>
</evidence>
<reference evidence="3" key="1">
    <citation type="submission" date="2016-06" db="EMBL/GenBank/DDBJ databases">
        <title>Parallel loss of symbiosis genes in relatives of nitrogen-fixing non-legume Parasponia.</title>
        <authorList>
            <person name="Van Velzen R."/>
            <person name="Holmer R."/>
            <person name="Bu F."/>
            <person name="Rutten L."/>
            <person name="Van Zeijl A."/>
            <person name="Liu W."/>
            <person name="Santuari L."/>
            <person name="Cao Q."/>
            <person name="Sharma T."/>
            <person name="Shen D."/>
            <person name="Roswanjaya Y."/>
            <person name="Wardhani T."/>
            <person name="Kalhor M.S."/>
            <person name="Jansen J."/>
            <person name="Van den Hoogen J."/>
            <person name="Gungor B."/>
            <person name="Hartog M."/>
            <person name="Hontelez J."/>
            <person name="Verver J."/>
            <person name="Yang W.-C."/>
            <person name="Schijlen E."/>
            <person name="Repin R."/>
            <person name="Schilthuizen M."/>
            <person name="Schranz E."/>
            <person name="Heidstra R."/>
            <person name="Miyata K."/>
            <person name="Fedorova E."/>
            <person name="Kohlen W."/>
            <person name="Bisseling T."/>
            <person name="Smit S."/>
            <person name="Geurts R."/>
        </authorList>
    </citation>
    <scope>NUCLEOTIDE SEQUENCE [LARGE SCALE GENOMIC DNA]</scope>
    <source>
        <strain evidence="3">cv. WU1-14</strain>
    </source>
</reference>
<accession>A0A2P5ABG6</accession>
<dbReference type="AlphaFoldDB" id="A0A2P5ABG6"/>
<dbReference type="Gene3D" id="3.30.420.10">
    <property type="entry name" value="Ribonuclease H-like superfamily/Ribonuclease H"/>
    <property type="match status" value="1"/>
</dbReference>